<dbReference type="EMBL" id="JADQTO010000019">
    <property type="protein sequence ID" value="MBG0566263.1"/>
    <property type="molecule type" value="Genomic_DNA"/>
</dbReference>
<gene>
    <name evidence="5" type="ORF">I4J89_32930</name>
</gene>
<dbReference type="AlphaFoldDB" id="A0A931G016"/>
<protein>
    <submittedName>
        <fullName evidence="5">FAD-dependent monooxygenase</fullName>
    </submittedName>
</protein>
<dbReference type="InterPro" id="IPR036188">
    <property type="entry name" value="FAD/NAD-bd_sf"/>
</dbReference>
<dbReference type="Gene3D" id="3.30.70.2450">
    <property type="match status" value="1"/>
</dbReference>
<name>A0A931G016_9ACTN</name>
<sequence length="457" mass="49485">MHTTVAIVGAGPTGLLLAGDLALAGVPVTLYERRSDTSNLTRAFGVHARTLELLDARGLADEILTTGVRIDRLRLFDRIRLDLSRLPSRFPFLLITPQYHVERSLEERAVKAGARIVRGARLTGLRQDDSRVTLEFGEDTATADYVVGTDGVHSVVRSALGLPFPGRAVLTSIMLADVRLARPPEDVLAVNAIGDAFAMVAPFGDGWYRVFAWDRRRQVTDQTPVTLDEIRAVLDRVHGTDFGLGEARWLSRFHSDERQAPRYRVGRVFLAGDAAHVHSPAGGQGMNTGLQDAANLSWKLAAAVRGWAPDGLLDTYQAERHPVGELVLRSSGALIRMAMVRSTVGRWARNTAGSVLLRLPPVVRRATGVISGVGISYPGAPRAEDVALRGGERLYEALREGKYVLITGSPVPGHADRLRVAAPEADSGEARLIRPDGYVAWHGPAAEAAAVLPRFLP</sequence>
<keyword evidence="5" id="KW-0503">Monooxygenase</keyword>
<dbReference type="SUPFAM" id="SSF51905">
    <property type="entry name" value="FAD/NAD(P)-binding domain"/>
    <property type="match status" value="1"/>
</dbReference>
<dbReference type="PANTHER" id="PTHR43004">
    <property type="entry name" value="TRK SYSTEM POTASSIUM UPTAKE PROTEIN"/>
    <property type="match status" value="1"/>
</dbReference>
<keyword evidence="2" id="KW-0285">Flavoprotein</keyword>
<dbReference type="Pfam" id="PF21274">
    <property type="entry name" value="Rng_hyd_C"/>
    <property type="match status" value="1"/>
</dbReference>
<dbReference type="GO" id="GO:0071949">
    <property type="term" value="F:FAD binding"/>
    <property type="evidence" value="ECO:0007669"/>
    <property type="project" value="InterPro"/>
</dbReference>
<dbReference type="Gene3D" id="3.40.30.120">
    <property type="match status" value="1"/>
</dbReference>
<evidence type="ECO:0000256" key="3">
    <source>
        <dbReference type="ARBA" id="ARBA00022827"/>
    </source>
</evidence>
<dbReference type="Gene3D" id="3.50.50.60">
    <property type="entry name" value="FAD/NAD(P)-binding domain"/>
    <property type="match status" value="1"/>
</dbReference>
<accession>A0A931G016</accession>
<comment type="cofactor">
    <cofactor evidence="1">
        <name>FAD</name>
        <dbReference type="ChEBI" id="CHEBI:57692"/>
    </cofactor>
</comment>
<proteinExistence type="predicted"/>
<keyword evidence="6" id="KW-1185">Reference proteome</keyword>
<keyword evidence="5" id="KW-0560">Oxidoreductase</keyword>
<reference evidence="5" key="1">
    <citation type="submission" date="2020-11" db="EMBL/GenBank/DDBJ databases">
        <title>Isolation and identification of active actinomycetes.</title>
        <authorList>
            <person name="Sun X."/>
        </authorList>
    </citation>
    <scope>NUCLEOTIDE SEQUENCE</scope>
    <source>
        <strain evidence="5">NEAU-A11</strain>
    </source>
</reference>
<dbReference type="PRINTS" id="PR00420">
    <property type="entry name" value="RNGMNOXGNASE"/>
</dbReference>
<organism evidence="5 6">
    <name type="scientific">Actinoplanes aureus</name>
    <dbReference type="NCBI Taxonomy" id="2792083"/>
    <lineage>
        <taxon>Bacteria</taxon>
        <taxon>Bacillati</taxon>
        <taxon>Actinomycetota</taxon>
        <taxon>Actinomycetes</taxon>
        <taxon>Micromonosporales</taxon>
        <taxon>Micromonosporaceae</taxon>
        <taxon>Actinoplanes</taxon>
    </lineage>
</organism>
<dbReference type="InterPro" id="IPR002938">
    <property type="entry name" value="FAD-bd"/>
</dbReference>
<dbReference type="RefSeq" id="WP_196418038.1">
    <property type="nucleotide sequence ID" value="NZ_JADQTO010000019.1"/>
</dbReference>
<dbReference type="PANTHER" id="PTHR43004:SF19">
    <property type="entry name" value="BINDING MONOOXYGENASE, PUTATIVE (JCVI)-RELATED"/>
    <property type="match status" value="1"/>
</dbReference>
<keyword evidence="3" id="KW-0274">FAD</keyword>
<dbReference type="Proteomes" id="UP000598146">
    <property type="component" value="Unassembled WGS sequence"/>
</dbReference>
<evidence type="ECO:0000313" key="5">
    <source>
        <dbReference type="EMBL" id="MBG0566263.1"/>
    </source>
</evidence>
<evidence type="ECO:0000256" key="2">
    <source>
        <dbReference type="ARBA" id="ARBA00022630"/>
    </source>
</evidence>
<evidence type="ECO:0000256" key="1">
    <source>
        <dbReference type="ARBA" id="ARBA00001974"/>
    </source>
</evidence>
<dbReference type="InterPro" id="IPR050641">
    <property type="entry name" value="RIFMO-like"/>
</dbReference>
<feature type="domain" description="FAD-binding" evidence="4">
    <location>
        <begin position="3"/>
        <end position="330"/>
    </location>
</feature>
<dbReference type="GO" id="GO:0016709">
    <property type="term" value="F:oxidoreductase activity, acting on paired donors, with incorporation or reduction of molecular oxygen, NAD(P)H as one donor, and incorporation of one atom of oxygen"/>
    <property type="evidence" value="ECO:0007669"/>
    <property type="project" value="UniProtKB-ARBA"/>
</dbReference>
<comment type="caution">
    <text evidence="5">The sequence shown here is derived from an EMBL/GenBank/DDBJ whole genome shotgun (WGS) entry which is preliminary data.</text>
</comment>
<dbReference type="Pfam" id="PF01494">
    <property type="entry name" value="FAD_binding_3"/>
    <property type="match status" value="1"/>
</dbReference>
<evidence type="ECO:0000259" key="4">
    <source>
        <dbReference type="Pfam" id="PF01494"/>
    </source>
</evidence>
<evidence type="ECO:0000313" key="6">
    <source>
        <dbReference type="Proteomes" id="UP000598146"/>
    </source>
</evidence>